<feature type="domain" description="PRD" evidence="8">
    <location>
        <begin position="181"/>
        <end position="286"/>
    </location>
</feature>
<dbReference type="InterPro" id="IPR050661">
    <property type="entry name" value="BglG_antiterminators"/>
</dbReference>
<dbReference type="InterPro" id="IPR036634">
    <property type="entry name" value="PRD_sf"/>
</dbReference>
<accession>A0ABT9Y6Y1</accession>
<dbReference type="PANTHER" id="PTHR30185:SF13">
    <property type="entry name" value="LICABCH OPERON REGULATOR-RELATED"/>
    <property type="match status" value="1"/>
</dbReference>
<keyword evidence="4" id="KW-0010">Activator</keyword>
<dbReference type="InterPro" id="IPR036388">
    <property type="entry name" value="WH-like_DNA-bd_sf"/>
</dbReference>
<dbReference type="SUPFAM" id="SSF52794">
    <property type="entry name" value="PTS system IIB component-like"/>
    <property type="match status" value="1"/>
</dbReference>
<dbReference type="SUPFAM" id="SSF63520">
    <property type="entry name" value="PTS-regulatory domain, PRD"/>
    <property type="match status" value="2"/>
</dbReference>
<dbReference type="PROSITE" id="PS51094">
    <property type="entry name" value="PTS_EIIA_TYPE_2"/>
    <property type="match status" value="1"/>
</dbReference>
<dbReference type="InterPro" id="IPR011608">
    <property type="entry name" value="PRD"/>
</dbReference>
<keyword evidence="2" id="KW-0677">Repeat</keyword>
<keyword evidence="10" id="KW-1185">Reference proteome</keyword>
<dbReference type="InterPro" id="IPR036095">
    <property type="entry name" value="PTS_EIIB-like_sf"/>
</dbReference>
<dbReference type="RefSeq" id="WP_307223654.1">
    <property type="nucleotide sequence ID" value="NZ_CP116940.1"/>
</dbReference>
<evidence type="ECO:0000259" key="6">
    <source>
        <dbReference type="PROSITE" id="PS51094"/>
    </source>
</evidence>
<evidence type="ECO:0000259" key="7">
    <source>
        <dbReference type="PROSITE" id="PS51099"/>
    </source>
</evidence>
<dbReference type="Gene3D" id="1.10.10.10">
    <property type="entry name" value="Winged helix-like DNA-binding domain superfamily/Winged helix DNA-binding domain"/>
    <property type="match status" value="1"/>
</dbReference>
<dbReference type="Pfam" id="PF00359">
    <property type="entry name" value="PTS_EIIA_2"/>
    <property type="match status" value="1"/>
</dbReference>
<evidence type="ECO:0000313" key="9">
    <source>
        <dbReference type="EMBL" id="MDQ0203584.1"/>
    </source>
</evidence>
<dbReference type="PROSITE" id="PS51099">
    <property type="entry name" value="PTS_EIIB_TYPE_2"/>
    <property type="match status" value="1"/>
</dbReference>
<feature type="domain" description="PTS EIIA type-2" evidence="6">
    <location>
        <begin position="499"/>
        <end position="638"/>
    </location>
</feature>
<dbReference type="Gene3D" id="3.40.50.2300">
    <property type="match status" value="1"/>
</dbReference>
<proteinExistence type="predicted"/>
<dbReference type="Pfam" id="PF08279">
    <property type="entry name" value="HTH_11"/>
    <property type="match status" value="1"/>
</dbReference>
<dbReference type="Proteomes" id="UP001239167">
    <property type="component" value="Unassembled WGS sequence"/>
</dbReference>
<name>A0ABT9Y6Y1_9FIRM</name>
<feature type="domain" description="PRD" evidence="8">
    <location>
        <begin position="289"/>
        <end position="396"/>
    </location>
</feature>
<dbReference type="Pfam" id="PF00874">
    <property type="entry name" value="PRD"/>
    <property type="match status" value="2"/>
</dbReference>
<sequence>MDKQKRLRKVFEILRAYPDGVSGEVISGQLGVSSRTIRSDMKILEKMIQGYPIFINSAPRKGYMMVCEQAFFADKFINDTLGRNAVNIKCSHEPADYIVCRLLTNSYTDTTVTQTYLADEMYISLSSLKSNFIECKQILSKYNIKIMHYKKDGIQIDGDENQVRNCIFDYIDKSDCFAEKIFAETDMISIDEVISKVLREREMQIPDTDKTSLCIHVAIAITRAQCGKSISYPISTVKKIDQTFEYNVAKDILEYLYAVLAIDVAYSEVYYITQCLLASKKFFNTATSGENLEAKKIVYAVLEKIKQELLIDFIDDEYLIDGLVLHLNIAINRIQFHMNIRNELLETIKNDYPLAFQMGVIASKVVKNLNKIDVNENEIGYIALHFGAALSRKGINEKICSAKKIIIACAAGLSIAVLLKAKIKEHFQNRLDILEVMPTYSITTEILKKVDYIFTTVPIDNIKSPKIITINNILQDDDIAKIEKIVFDNTSINKAYLQEFLKPQNFFTDREFASKEDCIGFLTENAIQKGLMSEKTRASVYEREDISSTAIGNMVAVPHPIYNDMEVSFISVLILNKPIQWGNFLVQVVFLLSIKKGDNKLWETIFLKLNDYIRSKNGVESMLKNKSYDIFLHEFSSMF</sequence>
<feature type="domain" description="PTS EIIB type-2" evidence="7">
    <location>
        <begin position="403"/>
        <end position="494"/>
    </location>
</feature>
<dbReference type="SUPFAM" id="SSF55804">
    <property type="entry name" value="Phoshotransferase/anion transport protein"/>
    <property type="match status" value="1"/>
</dbReference>
<evidence type="ECO:0000256" key="5">
    <source>
        <dbReference type="ARBA" id="ARBA00023163"/>
    </source>
</evidence>
<dbReference type="InterPro" id="IPR002178">
    <property type="entry name" value="PTS_EIIA_type-2_dom"/>
</dbReference>
<dbReference type="PANTHER" id="PTHR30185">
    <property type="entry name" value="CRYPTIC BETA-GLUCOSIDE BGL OPERON ANTITERMINATOR"/>
    <property type="match status" value="1"/>
</dbReference>
<dbReference type="InterPro" id="IPR007737">
    <property type="entry name" value="Mga_HTH"/>
</dbReference>
<evidence type="ECO:0000259" key="8">
    <source>
        <dbReference type="PROSITE" id="PS51372"/>
    </source>
</evidence>
<dbReference type="EMBL" id="JAUSUE010000007">
    <property type="protein sequence ID" value="MDQ0203584.1"/>
    <property type="molecule type" value="Genomic_DNA"/>
</dbReference>
<dbReference type="SUPFAM" id="SSF46785">
    <property type="entry name" value="Winged helix' DNA-binding domain"/>
    <property type="match status" value="1"/>
</dbReference>
<protein>
    <submittedName>
        <fullName evidence="9">Lichenan operon transcriptional antiterminator</fullName>
    </submittedName>
</protein>
<comment type="caution">
    <text evidence="9">The sequence shown here is derived from an EMBL/GenBank/DDBJ whole genome shotgun (WGS) entry which is preliminary data.</text>
</comment>
<evidence type="ECO:0000256" key="2">
    <source>
        <dbReference type="ARBA" id="ARBA00022737"/>
    </source>
</evidence>
<dbReference type="PROSITE" id="PS51372">
    <property type="entry name" value="PRD_2"/>
    <property type="match status" value="2"/>
</dbReference>
<evidence type="ECO:0000256" key="1">
    <source>
        <dbReference type="ARBA" id="ARBA00022679"/>
    </source>
</evidence>
<dbReference type="InterPro" id="IPR036390">
    <property type="entry name" value="WH_DNA-bd_sf"/>
</dbReference>
<dbReference type="Gene3D" id="3.40.930.10">
    <property type="entry name" value="Mannitol-specific EII, Chain A"/>
    <property type="match status" value="1"/>
</dbReference>
<evidence type="ECO:0000313" key="10">
    <source>
        <dbReference type="Proteomes" id="UP001239167"/>
    </source>
</evidence>
<keyword evidence="3" id="KW-0805">Transcription regulation</keyword>
<evidence type="ECO:0000256" key="3">
    <source>
        <dbReference type="ARBA" id="ARBA00023015"/>
    </source>
</evidence>
<organism evidence="9 10">
    <name type="scientific">Pectinatus haikarae</name>
    <dbReference type="NCBI Taxonomy" id="349096"/>
    <lineage>
        <taxon>Bacteria</taxon>
        <taxon>Bacillati</taxon>
        <taxon>Bacillota</taxon>
        <taxon>Negativicutes</taxon>
        <taxon>Selenomonadales</taxon>
        <taxon>Selenomonadaceae</taxon>
        <taxon>Pectinatus</taxon>
    </lineage>
</organism>
<dbReference type="InterPro" id="IPR013196">
    <property type="entry name" value="HTH_11"/>
</dbReference>
<dbReference type="Pfam" id="PF05043">
    <property type="entry name" value="Mga"/>
    <property type="match status" value="1"/>
</dbReference>
<dbReference type="CDD" id="cd05568">
    <property type="entry name" value="PTS_IIB_bgl_like"/>
    <property type="match status" value="1"/>
</dbReference>
<reference evidence="9 10" key="1">
    <citation type="submission" date="2023-07" db="EMBL/GenBank/DDBJ databases">
        <title>Genomic Encyclopedia of Type Strains, Phase IV (KMG-IV): sequencing the most valuable type-strain genomes for metagenomic binning, comparative biology and taxonomic classification.</title>
        <authorList>
            <person name="Goeker M."/>
        </authorList>
    </citation>
    <scope>NUCLEOTIDE SEQUENCE [LARGE SCALE GENOMIC DNA]</scope>
    <source>
        <strain evidence="9 10">DSM 16980</strain>
    </source>
</reference>
<keyword evidence="5" id="KW-0804">Transcription</keyword>
<dbReference type="InterPro" id="IPR016152">
    <property type="entry name" value="PTrfase/Anion_transptr"/>
</dbReference>
<dbReference type="Gene3D" id="1.10.1790.10">
    <property type="entry name" value="PRD domain"/>
    <property type="match status" value="2"/>
</dbReference>
<keyword evidence="1" id="KW-0808">Transferase</keyword>
<gene>
    <name evidence="9" type="ORF">J2S01_001300</name>
</gene>
<evidence type="ECO:0000256" key="4">
    <source>
        <dbReference type="ARBA" id="ARBA00023159"/>
    </source>
</evidence>
<dbReference type="InterPro" id="IPR013011">
    <property type="entry name" value="PTS_EIIB_2"/>
</dbReference>